<feature type="chain" id="PRO_5045486408" description="Lipoprotein" evidence="1">
    <location>
        <begin position="22"/>
        <end position="253"/>
    </location>
</feature>
<dbReference type="PROSITE" id="PS51257">
    <property type="entry name" value="PROKAR_LIPOPROTEIN"/>
    <property type="match status" value="1"/>
</dbReference>
<name>A0ABT6DFB1_9BACT</name>
<evidence type="ECO:0000313" key="2">
    <source>
        <dbReference type="EMBL" id="MDG0815517.1"/>
    </source>
</evidence>
<evidence type="ECO:0008006" key="4">
    <source>
        <dbReference type="Google" id="ProtNLM"/>
    </source>
</evidence>
<comment type="caution">
    <text evidence="2">The sequence shown here is derived from an EMBL/GenBank/DDBJ whole genome shotgun (WGS) entry which is preliminary data.</text>
</comment>
<gene>
    <name evidence="2" type="ORF">NWE73_04020</name>
</gene>
<evidence type="ECO:0000256" key="1">
    <source>
        <dbReference type="SAM" id="SignalP"/>
    </source>
</evidence>
<reference evidence="2" key="1">
    <citation type="submission" date="2022-08" db="EMBL/GenBank/DDBJ databases">
        <title>Novel Bdellovibrio Species Isolated from Svalbard: Designation Bdellovibrio svalbardensis.</title>
        <authorList>
            <person name="Mitchell R.J."/>
            <person name="Choi S.Y."/>
        </authorList>
    </citation>
    <scope>NUCLEOTIDE SEQUENCE</scope>
    <source>
        <strain evidence="2">PAP01</strain>
    </source>
</reference>
<evidence type="ECO:0000313" key="3">
    <source>
        <dbReference type="Proteomes" id="UP001152321"/>
    </source>
</evidence>
<feature type="signal peptide" evidence="1">
    <location>
        <begin position="1"/>
        <end position="21"/>
    </location>
</feature>
<proteinExistence type="predicted"/>
<protein>
    <recommendedName>
        <fullName evidence="4">Lipoprotein</fullName>
    </recommendedName>
</protein>
<keyword evidence="1" id="KW-0732">Signal</keyword>
<dbReference type="EMBL" id="JANRMI010000001">
    <property type="protein sequence ID" value="MDG0815517.1"/>
    <property type="molecule type" value="Genomic_DNA"/>
</dbReference>
<dbReference type="Proteomes" id="UP001152321">
    <property type="component" value="Unassembled WGS sequence"/>
</dbReference>
<accession>A0ABT6DFB1</accession>
<dbReference type="RefSeq" id="WP_277576992.1">
    <property type="nucleotide sequence ID" value="NZ_JANRMI010000001.1"/>
</dbReference>
<organism evidence="2 3">
    <name type="scientific">Bdellovibrio svalbardensis</name>
    <dbReference type="NCBI Taxonomy" id="2972972"/>
    <lineage>
        <taxon>Bacteria</taxon>
        <taxon>Pseudomonadati</taxon>
        <taxon>Bdellovibrionota</taxon>
        <taxon>Bdellovibrionia</taxon>
        <taxon>Bdellovibrionales</taxon>
        <taxon>Pseudobdellovibrionaceae</taxon>
        <taxon>Bdellovibrio</taxon>
    </lineage>
</organism>
<sequence length="253" mass="26946">MITIKKLFLAALTLSSLAACSENGVQIIKGADLKAEVQQGDIYVDLTTHLDSNNVQILAVQLPIYNPENPLEQLGLVSIATPSQGVTDISLELNLSKVAKLQSLTPEKGLPNGTAFPVWGVNANNWYSLPLNNSKTSKLYVNIEGTLQKAVVGYALVSDSLSAGVTANIFAPFNAQGVSGYGGIFSGVTPGTSGVAVFADISSVFKAINPTFVQAKSSSQSVYFLDRTSDARKKPLFKRLIDLNLKKAKVKIK</sequence>
<keyword evidence="3" id="KW-1185">Reference proteome</keyword>